<organism evidence="7 8">
    <name type="scientific">Trichostrongylus colubriformis</name>
    <name type="common">Black scour worm</name>
    <dbReference type="NCBI Taxonomy" id="6319"/>
    <lineage>
        <taxon>Eukaryota</taxon>
        <taxon>Metazoa</taxon>
        <taxon>Ecdysozoa</taxon>
        <taxon>Nematoda</taxon>
        <taxon>Chromadorea</taxon>
        <taxon>Rhabditida</taxon>
        <taxon>Rhabditina</taxon>
        <taxon>Rhabditomorpha</taxon>
        <taxon>Strongyloidea</taxon>
        <taxon>Trichostrongylidae</taxon>
        <taxon>Trichostrongylus</taxon>
    </lineage>
</organism>
<dbReference type="PANTHER" id="PTHR31216:SF11">
    <property type="entry name" value="SERPENTINE RECEPTOR CLASS BETA-16-RELATED"/>
    <property type="match status" value="1"/>
</dbReference>
<feature type="transmembrane region" description="Helical" evidence="6">
    <location>
        <begin position="106"/>
        <end position="131"/>
    </location>
</feature>
<comment type="caution">
    <text evidence="7">The sequence shown here is derived from an EMBL/GenBank/DDBJ whole genome shotgun (WGS) entry which is preliminary data.</text>
</comment>
<evidence type="ECO:0000313" key="8">
    <source>
        <dbReference type="Proteomes" id="UP001331761"/>
    </source>
</evidence>
<feature type="transmembrane region" description="Helical" evidence="6">
    <location>
        <begin position="152"/>
        <end position="179"/>
    </location>
</feature>
<keyword evidence="3 6" id="KW-0812">Transmembrane</keyword>
<proteinExistence type="inferred from homology"/>
<evidence type="ECO:0000256" key="4">
    <source>
        <dbReference type="ARBA" id="ARBA00022989"/>
    </source>
</evidence>
<feature type="non-terminal residue" evidence="7">
    <location>
        <position position="1"/>
    </location>
</feature>
<evidence type="ECO:0000313" key="7">
    <source>
        <dbReference type="EMBL" id="KAK5980556.1"/>
    </source>
</evidence>
<dbReference type="GO" id="GO:0004888">
    <property type="term" value="F:transmembrane signaling receptor activity"/>
    <property type="evidence" value="ECO:0007669"/>
    <property type="project" value="InterPro"/>
</dbReference>
<feature type="transmembrane region" description="Helical" evidence="6">
    <location>
        <begin position="65"/>
        <end position="86"/>
    </location>
</feature>
<keyword evidence="8" id="KW-1185">Reference proteome</keyword>
<accession>A0AAN8FIG4</accession>
<feature type="transmembrane region" description="Helical" evidence="6">
    <location>
        <begin position="21"/>
        <end position="44"/>
    </location>
</feature>
<evidence type="ECO:0000256" key="5">
    <source>
        <dbReference type="ARBA" id="ARBA00023136"/>
    </source>
</evidence>
<evidence type="ECO:0000256" key="3">
    <source>
        <dbReference type="ARBA" id="ARBA00022692"/>
    </source>
</evidence>
<keyword evidence="4 6" id="KW-1133">Transmembrane helix</keyword>
<dbReference type="Pfam" id="PF10292">
    <property type="entry name" value="7TM_GPCR_Srab"/>
    <property type="match status" value="1"/>
</dbReference>
<gene>
    <name evidence="7" type="ORF">GCK32_019791</name>
</gene>
<dbReference type="GO" id="GO:0007606">
    <property type="term" value="P:sensory perception of chemical stimulus"/>
    <property type="evidence" value="ECO:0007669"/>
    <property type="project" value="InterPro"/>
</dbReference>
<name>A0AAN8FIG4_TRICO</name>
<evidence type="ECO:0000256" key="6">
    <source>
        <dbReference type="SAM" id="Phobius"/>
    </source>
</evidence>
<sequence length="205" mass="23502">AHHLALSLLYIAPCDLFLPKALYIVMNVPTIFVIIAAQFMQFSIIAERWLAITSVNYYETGYRKLGPALITISIVITVCIILVVYYGDSFDEPHLSGRWLSTQNQYRVNAMLTMLLIMNLAALVMTIVLHFRRPKRQIGMSLSSKFQANENSIASHFLFWVSSFQFTALFLSQAIFLYVRIYESKNPLSIAFKENADVRRLNSDF</sequence>
<protein>
    <submittedName>
        <fullName evidence="7">Uncharacterized protein</fullName>
    </submittedName>
</protein>
<keyword evidence="5 6" id="KW-0472">Membrane</keyword>
<dbReference type="InterPro" id="IPR002184">
    <property type="entry name" value="7TM_GPCR_serpentine_rcpt_Srb"/>
</dbReference>
<dbReference type="PANTHER" id="PTHR31216">
    <property type="entry name" value="SERPENTINE RECEPTOR CLASS BETA-1-RELATED-RELATED"/>
    <property type="match status" value="1"/>
</dbReference>
<dbReference type="EMBL" id="WIXE01007293">
    <property type="protein sequence ID" value="KAK5980556.1"/>
    <property type="molecule type" value="Genomic_DNA"/>
</dbReference>
<dbReference type="InterPro" id="IPR019408">
    <property type="entry name" value="7TM_GPCR_serpentine_rcpt_Srab"/>
</dbReference>
<dbReference type="Proteomes" id="UP001331761">
    <property type="component" value="Unassembled WGS sequence"/>
</dbReference>
<evidence type="ECO:0000256" key="1">
    <source>
        <dbReference type="ARBA" id="ARBA00004141"/>
    </source>
</evidence>
<evidence type="ECO:0000256" key="2">
    <source>
        <dbReference type="ARBA" id="ARBA00006860"/>
    </source>
</evidence>
<dbReference type="AlphaFoldDB" id="A0AAN8FIG4"/>
<comment type="subcellular location">
    <subcellularLocation>
        <location evidence="1">Membrane</location>
        <topology evidence="1">Multi-pass membrane protein</topology>
    </subcellularLocation>
</comment>
<comment type="similarity">
    <text evidence="2">Belongs to the nematode receptor-like protein srb family.</text>
</comment>
<reference evidence="7 8" key="1">
    <citation type="submission" date="2019-10" db="EMBL/GenBank/DDBJ databases">
        <title>Assembly and Annotation for the nematode Trichostrongylus colubriformis.</title>
        <authorList>
            <person name="Martin J."/>
        </authorList>
    </citation>
    <scope>NUCLEOTIDE SEQUENCE [LARGE SCALE GENOMIC DNA]</scope>
    <source>
        <strain evidence="7">G859</strain>
        <tissue evidence="7">Whole worm</tissue>
    </source>
</reference>
<dbReference type="GO" id="GO:0016020">
    <property type="term" value="C:membrane"/>
    <property type="evidence" value="ECO:0007669"/>
    <property type="project" value="InterPro"/>
</dbReference>